<accession>A0A1X0XQ41</accession>
<evidence type="ECO:0000313" key="3">
    <source>
        <dbReference type="EMBL" id="ORJ54993.1"/>
    </source>
</evidence>
<reference evidence="3 4" key="1">
    <citation type="submission" date="2017-03" db="EMBL/GenBank/DDBJ databases">
        <title>Genomic insights into Mycobacterium simiae human colonization.</title>
        <authorList>
            <person name="Steffani J.L."/>
            <person name="Brunck M.E."/>
            <person name="Cruz E."/>
            <person name="Montiel R."/>
            <person name="Barona F."/>
        </authorList>
    </citation>
    <scope>NUCLEOTIDE SEQUENCE [LARGE SCALE GENOMIC DNA]</scope>
    <source>
        <strain evidence="3 4">MsiGto</strain>
    </source>
</reference>
<dbReference type="Pfam" id="PF14032">
    <property type="entry name" value="PknH_C"/>
    <property type="match status" value="1"/>
</dbReference>
<dbReference type="RefSeq" id="WP_084953491.1">
    <property type="nucleotide sequence ID" value="NZ_MZZM01000031.1"/>
</dbReference>
<feature type="chain" id="PRO_5038719533" description="PknH-like extracellular domain-containing protein" evidence="1">
    <location>
        <begin position="26"/>
        <end position="248"/>
    </location>
</feature>
<feature type="signal peptide" evidence="1">
    <location>
        <begin position="1"/>
        <end position="25"/>
    </location>
</feature>
<keyword evidence="1" id="KW-0732">Signal</keyword>
<evidence type="ECO:0000313" key="4">
    <source>
        <dbReference type="Proteomes" id="UP000193040"/>
    </source>
</evidence>
<keyword evidence="4" id="KW-1185">Reference proteome</keyword>
<dbReference type="AlphaFoldDB" id="A0A1X0XQ41"/>
<dbReference type="EMBL" id="MZZM01000031">
    <property type="protein sequence ID" value="ORJ54993.1"/>
    <property type="molecule type" value="Genomic_DNA"/>
</dbReference>
<feature type="domain" description="PknH-like extracellular" evidence="2">
    <location>
        <begin position="58"/>
        <end position="245"/>
    </location>
</feature>
<dbReference type="InterPro" id="IPR026954">
    <property type="entry name" value="PknH-like_Extracell"/>
</dbReference>
<evidence type="ECO:0000256" key="1">
    <source>
        <dbReference type="SAM" id="SignalP"/>
    </source>
</evidence>
<dbReference type="PROSITE" id="PS51257">
    <property type="entry name" value="PROKAR_LIPOPROTEIN"/>
    <property type="match status" value="1"/>
</dbReference>
<sequence length="248" mass="26154">MHRVLRWSTALLAAPLACVLTAVVAGCTRAVDGTALAAEPGLRSPTTSTTLTSAPPVLPPTALEAMLLNRDQLIAVAGGTAMALVGSATSTSDSAQIVDDRTCLGLSSVGDVTVYANSGYVAMRGNQFSTPNAVAADVTQLVTSFTTPGDAQALLQRARQDWQRCAQRRFGFHSSNGNHSYFLTHDLRAGDSRITVSMRQEEDARWGCSHAMAVRGAVVVEGRVCLLNEDTNSAVNNLLDQIVAKVPQ</sequence>
<protein>
    <recommendedName>
        <fullName evidence="2">PknH-like extracellular domain-containing protein</fullName>
    </recommendedName>
</protein>
<organism evidence="3 4">
    <name type="scientific">Mycobacterium simiae</name>
    <name type="common">Mycobacterium habana</name>
    <dbReference type="NCBI Taxonomy" id="1784"/>
    <lineage>
        <taxon>Bacteria</taxon>
        <taxon>Bacillati</taxon>
        <taxon>Actinomycetota</taxon>
        <taxon>Actinomycetes</taxon>
        <taxon>Mycobacteriales</taxon>
        <taxon>Mycobacteriaceae</taxon>
        <taxon>Mycobacterium</taxon>
        <taxon>Mycobacterium simiae complex</taxon>
    </lineage>
</organism>
<name>A0A1X0XQ41_MYCSI</name>
<gene>
    <name evidence="3" type="ORF">B5M45_25985</name>
</gene>
<comment type="caution">
    <text evidence="3">The sequence shown here is derived from an EMBL/GenBank/DDBJ whole genome shotgun (WGS) entry which is preliminary data.</text>
</comment>
<evidence type="ECO:0000259" key="2">
    <source>
        <dbReference type="Pfam" id="PF14032"/>
    </source>
</evidence>
<dbReference type="InterPro" id="IPR038232">
    <property type="entry name" value="PknH-like_Extracell_sf"/>
</dbReference>
<dbReference type="STRING" id="1784.VC42_12335"/>
<proteinExistence type="predicted"/>
<dbReference type="Proteomes" id="UP000193040">
    <property type="component" value="Unassembled WGS sequence"/>
</dbReference>
<dbReference type="Gene3D" id="3.40.1000.70">
    <property type="entry name" value="PknH-like extracellular domain"/>
    <property type="match status" value="1"/>
</dbReference>